<feature type="compositionally biased region" description="Polar residues" evidence="1">
    <location>
        <begin position="47"/>
        <end position="60"/>
    </location>
</feature>
<dbReference type="Proteomes" id="UP000316714">
    <property type="component" value="Unassembled WGS sequence"/>
</dbReference>
<gene>
    <name evidence="3" type="ORF">KOR34_12110</name>
</gene>
<feature type="region of interest" description="Disordered" evidence="1">
    <location>
        <begin position="23"/>
        <end position="73"/>
    </location>
</feature>
<feature type="signal peptide" evidence="2">
    <location>
        <begin position="1"/>
        <end position="23"/>
    </location>
</feature>
<dbReference type="InterPro" id="IPR038177">
    <property type="entry name" value="IAT_beta_sf"/>
</dbReference>
<dbReference type="Gene3D" id="2.40.160.160">
    <property type="entry name" value="Inverse autotransporter, beta-domain"/>
    <property type="match status" value="1"/>
</dbReference>
<dbReference type="OrthoDB" id="245699at2"/>
<comment type="caution">
    <text evidence="3">The sequence shown here is derived from an EMBL/GenBank/DDBJ whole genome shotgun (WGS) entry which is preliminary data.</text>
</comment>
<protein>
    <recommendedName>
        <fullName evidence="5">Inverse autotransporter beta-domain domain-containing protein</fullName>
    </recommendedName>
</protein>
<name>A0A5C5VEC1_9BACT</name>
<sequence precursor="true">MPVRCSLAALAVALCLCSSSASAQEGSSGGTLSLPPDLFGTGDTGAAGSTPSRTMSSGVTGSELPPAAPYGGPSSYSGGGMSYSPSLGGHLRAQYNTKSYGQSAGNLDLGTMFMQQDGDRAWFLDGQVTLNDESKVGFNLGLGARTIIDIDHSLLGDNQKVLGVSIWADGSSTQNDNFFPQLGLSGELLGERWDLRANASFVLENQTLLGETQIAGDGLGYSGFNIGTDTLTGRDNAMHLTELEAARRVGNNDFWAFAGGYGLYGGDGVDTAGYQLGVRGFATPDLALQLKVTDDDLFATNTVFSITWFIGRTRTNTQFCGDLTDRFRERVIRNDYVPVYQDQVAGQIDQLTHDFDGDGESEAIRVVHVDSNAAAGGDGSFENPLQSLDSVQGASQDGDIVLVHANTTYADQTATLQDFQRLLGEGNDLTFNINTDQFGTIALPESSDGAMSGVSPIINNTAASAAAVVLANDNEVAGFTINGGVTAIDGSAGAGNPNLHDLTINGTTGDAIVLTPAEIVDGSDTTIAFNATLDNITFDSVGGNDISIDAATTADPSSPNVTLNEAISITNITSTNNGATSLAVSNTHSGGTLDVNGYDWDGGGSGLVGMSFTTTAGMVDVINSSLTGGAAGAVGFSVSETTGTVAIGSSNTVTNINGQAAEIYRNEESVDFAATVNNTTTSGGTVTITENAGAVTVQSASITTQDATSIEINDAAANVTVSSDVTRNGTAGIAVAINDTNPGDDDPNDDIVISFSDPTSTIESNGGSMAVVINGGDDEVNFLGAIEDTGGIRVTNRTGGEVTFSGGVTSDTGTADAVAITSNADDAVVTFDGAAAGLDITTSSGRGFFADSGEVNVTGSSNTITTTAATTGGLVLQGTPANPITSTSGVTFASVDTAAGSTNAIVLANVEGNVTVNGGTLNTAANAAVQIDNATGLTLNDVQLASGGATAVTASYSNDVANGLSLNDVDMNDGAMDVTANTTAAAAGTTVSVSSTTEAGAMTFTNNGTGDLDAILNDVTGSTGGAVSLDVTGAGDGSLAMSDVDTNGGTVSATSSGAASGDLALTMTDSGNTNEFGAITVNDQGSGNVSALLSNVETSSTLDFDAASGGTASLTVTGGAYNGAVTADAANTGTFTATINGGADLASTLDVNAGNTGVATVSVGGASTIDGAVNVTATNTGNATVTVNGGSTIDDSLTVNATNTGTATVNVNGNSSVTGVTTINTGNTGAANVDLDGTFGDQVTVAATNTEDFNFEMSSSTVTAGAAATALDVSIGDSVNNASLDFVGNTYDSGVSIAADNSQAFGLNVNGDSVTTGDNTVAFALLLDDGPSTSDIQIANSSFDTNDAVAFDFDNPANTGSVRFWLDNNDFENESATLAAADLTVGAGALDITVGISDSGGSGNSFTNNANATSQFLLTANTGSTVDMRYNGNSHNGAAGNYEFDNTDGVSFEVFDLANANGDFQNSGTFVPTPNAGAFTDTNVNPDLPNP</sequence>
<evidence type="ECO:0000256" key="1">
    <source>
        <dbReference type="SAM" id="MobiDB-lite"/>
    </source>
</evidence>
<evidence type="ECO:0008006" key="5">
    <source>
        <dbReference type="Google" id="ProtNLM"/>
    </source>
</evidence>
<evidence type="ECO:0000313" key="3">
    <source>
        <dbReference type="EMBL" id="TWT36307.1"/>
    </source>
</evidence>
<evidence type="ECO:0000256" key="2">
    <source>
        <dbReference type="SAM" id="SignalP"/>
    </source>
</evidence>
<organism evidence="3 4">
    <name type="scientific">Posidoniimonas corsicana</name>
    <dbReference type="NCBI Taxonomy" id="1938618"/>
    <lineage>
        <taxon>Bacteria</taxon>
        <taxon>Pseudomonadati</taxon>
        <taxon>Planctomycetota</taxon>
        <taxon>Planctomycetia</taxon>
        <taxon>Pirellulales</taxon>
        <taxon>Lacipirellulaceae</taxon>
        <taxon>Posidoniimonas</taxon>
    </lineage>
</organism>
<dbReference type="EMBL" id="SIHJ01000001">
    <property type="protein sequence ID" value="TWT36307.1"/>
    <property type="molecule type" value="Genomic_DNA"/>
</dbReference>
<accession>A0A5C5VEC1</accession>
<keyword evidence="4" id="KW-1185">Reference proteome</keyword>
<proteinExistence type="predicted"/>
<dbReference type="RefSeq" id="WP_146563104.1">
    <property type="nucleotide sequence ID" value="NZ_SIHJ01000001.1"/>
</dbReference>
<reference evidence="3 4" key="1">
    <citation type="submission" date="2019-02" db="EMBL/GenBank/DDBJ databases">
        <title>Deep-cultivation of Planctomycetes and their phenomic and genomic characterization uncovers novel biology.</title>
        <authorList>
            <person name="Wiegand S."/>
            <person name="Jogler M."/>
            <person name="Boedeker C."/>
            <person name="Pinto D."/>
            <person name="Vollmers J."/>
            <person name="Rivas-Marin E."/>
            <person name="Kohn T."/>
            <person name="Peeters S.H."/>
            <person name="Heuer A."/>
            <person name="Rast P."/>
            <person name="Oberbeckmann S."/>
            <person name="Bunk B."/>
            <person name="Jeske O."/>
            <person name="Meyerdierks A."/>
            <person name="Storesund J.E."/>
            <person name="Kallscheuer N."/>
            <person name="Luecker S."/>
            <person name="Lage O.M."/>
            <person name="Pohl T."/>
            <person name="Merkel B.J."/>
            <person name="Hornburger P."/>
            <person name="Mueller R.-W."/>
            <person name="Bruemmer F."/>
            <person name="Labrenz M."/>
            <person name="Spormann A.M."/>
            <person name="Op Den Camp H."/>
            <person name="Overmann J."/>
            <person name="Amann R."/>
            <person name="Jetten M.S.M."/>
            <person name="Mascher T."/>
            <person name="Medema M.H."/>
            <person name="Devos D.P."/>
            <person name="Kaster A.-K."/>
            <person name="Ovreas L."/>
            <person name="Rohde M."/>
            <person name="Galperin M.Y."/>
            <person name="Jogler C."/>
        </authorList>
    </citation>
    <scope>NUCLEOTIDE SEQUENCE [LARGE SCALE GENOMIC DNA]</scope>
    <source>
        <strain evidence="3 4">KOR34</strain>
    </source>
</reference>
<evidence type="ECO:0000313" key="4">
    <source>
        <dbReference type="Proteomes" id="UP000316714"/>
    </source>
</evidence>
<feature type="chain" id="PRO_5022897922" description="Inverse autotransporter beta-domain domain-containing protein" evidence="2">
    <location>
        <begin position="24"/>
        <end position="1491"/>
    </location>
</feature>
<keyword evidence="2" id="KW-0732">Signal</keyword>